<evidence type="ECO:0000256" key="1">
    <source>
        <dbReference type="SAM" id="MobiDB-lite"/>
    </source>
</evidence>
<organism evidence="2 3">
    <name type="scientific">Floridaenema fluviatile BLCC-F154</name>
    <dbReference type="NCBI Taxonomy" id="3153640"/>
    <lineage>
        <taxon>Bacteria</taxon>
        <taxon>Bacillati</taxon>
        <taxon>Cyanobacteriota</taxon>
        <taxon>Cyanophyceae</taxon>
        <taxon>Oscillatoriophycideae</taxon>
        <taxon>Aerosakkonematales</taxon>
        <taxon>Aerosakkonemataceae</taxon>
        <taxon>Floridanema</taxon>
        <taxon>Floridanema fluviatile</taxon>
    </lineage>
</organism>
<comment type="caution">
    <text evidence="2">The sequence shown here is derived from an EMBL/GenBank/DDBJ whole genome shotgun (WGS) entry which is preliminary data.</text>
</comment>
<keyword evidence="3" id="KW-1185">Reference proteome</keyword>
<dbReference type="EMBL" id="JBHFNS010000018">
    <property type="protein sequence ID" value="MFB2934296.1"/>
    <property type="molecule type" value="Genomic_DNA"/>
</dbReference>
<evidence type="ECO:0008006" key="4">
    <source>
        <dbReference type="Google" id="ProtNLM"/>
    </source>
</evidence>
<dbReference type="Proteomes" id="UP001576776">
    <property type="component" value="Unassembled WGS sequence"/>
</dbReference>
<gene>
    <name evidence="2" type="ORF">ACE1B6_03380</name>
</gene>
<reference evidence="2 3" key="1">
    <citation type="submission" date="2024-09" db="EMBL/GenBank/DDBJ databases">
        <title>Floridaenema gen nov. (Aerosakkonemataceae, Aerosakkonematales ord. nov., Cyanobacteria) from benthic tropical and subtropical fresh waters, with the description of four new species.</title>
        <authorList>
            <person name="Moretto J.A."/>
            <person name="Berthold D.E."/>
            <person name="Lefler F.W."/>
            <person name="Huang I.-S."/>
            <person name="Laughinghouse H. IV."/>
        </authorList>
    </citation>
    <scope>NUCLEOTIDE SEQUENCE [LARGE SCALE GENOMIC DNA]</scope>
    <source>
        <strain evidence="2 3">BLCC-F154</strain>
    </source>
</reference>
<evidence type="ECO:0000313" key="3">
    <source>
        <dbReference type="Proteomes" id="UP001576776"/>
    </source>
</evidence>
<protein>
    <recommendedName>
        <fullName evidence="4">Ribosomal protein L32</fullName>
    </recommendedName>
</protein>
<evidence type="ECO:0000313" key="2">
    <source>
        <dbReference type="EMBL" id="MFB2934296.1"/>
    </source>
</evidence>
<proteinExistence type="predicted"/>
<accession>A0ABV4Y665</accession>
<feature type="region of interest" description="Disordered" evidence="1">
    <location>
        <begin position="30"/>
        <end position="55"/>
    </location>
</feature>
<name>A0ABV4Y665_9CYAN</name>
<sequence length="55" mass="6044">MSIPKLKSSYSLLDRRISLLVVNPETMEKGVAKTPGDGKNFRHVNRSGASISTKK</sequence>